<dbReference type="Proteomes" id="UP001157502">
    <property type="component" value="Chromosome 4"/>
</dbReference>
<accession>A0ACC2HA98</accession>
<dbReference type="EMBL" id="CM055731">
    <property type="protein sequence ID" value="KAJ8012753.1"/>
    <property type="molecule type" value="Genomic_DNA"/>
</dbReference>
<sequence length="673" mass="73529">MDPAGQATLTRHEEMLASLGTAMDRVMTTMERLEKRLPDPATAATVPVPASPPPAARAIALQLPGHYDGAADRCQGFILQLELYFSSLNAVPSDHEKVSALVSRLTGKALAWANSIWNGGGPILHQWEAFVRTFRSIFDKPPEGREAGECLFHLRQGSRSVQDFALEFRTLAAGAGWGERAYIDAFRCSLRPDVRKELACRDATLSFDQLVDMAIKLDNLLAARGRTGPAPLALPGPAAAPVPMEVGGAAHRETARQKECTFCGRGGHSASHCYQRLGRKSDTSATQVNAPNTRLEPSDAHVTLPVRFPGFHTMSQCKALVDSGAAGIFMDRSFAHKLNIPLKLLDCPRPITALDNRPLGSGVVRQVTVPISMISNNNHTEHITFHIIESPNFPVVLGLPWLALHNPQFSWPRRVLAEWGQECQGRCLGVSINATSVESPDSVSTVRIPPEYSDLAVVFSKQLATKLPPHRPGDCAIDLQVGVVPPHSHVYPLSQAETETMETYISESLSQGIIRHSTSSASSSFFFVKKKDGGLRPCIDYRALNKITVRYRYPLPLISTVIESMHGARFFTKLDLRSAYNLVRIREGDEWKTAFSTTSGHYEYLVMPYGLMNAPSVFQSFVNNLFRDMVGRGVVVYIDDILVCSATPSSLVSRVPRHSAGSGDGDGSRGGRA</sequence>
<keyword evidence="2" id="KW-1185">Reference proteome</keyword>
<comment type="caution">
    <text evidence="1">The sequence shown here is derived from an EMBL/GenBank/DDBJ whole genome shotgun (WGS) entry which is preliminary data.</text>
</comment>
<gene>
    <name evidence="1" type="ORF">DPEC_G00046150</name>
</gene>
<organism evidence="1 2">
    <name type="scientific">Dallia pectoralis</name>
    <name type="common">Alaska blackfish</name>
    <dbReference type="NCBI Taxonomy" id="75939"/>
    <lineage>
        <taxon>Eukaryota</taxon>
        <taxon>Metazoa</taxon>
        <taxon>Chordata</taxon>
        <taxon>Craniata</taxon>
        <taxon>Vertebrata</taxon>
        <taxon>Euteleostomi</taxon>
        <taxon>Actinopterygii</taxon>
        <taxon>Neopterygii</taxon>
        <taxon>Teleostei</taxon>
        <taxon>Protacanthopterygii</taxon>
        <taxon>Esociformes</taxon>
        <taxon>Umbridae</taxon>
        <taxon>Dallia</taxon>
    </lineage>
</organism>
<evidence type="ECO:0000313" key="1">
    <source>
        <dbReference type="EMBL" id="KAJ8012753.1"/>
    </source>
</evidence>
<reference evidence="1" key="1">
    <citation type="submission" date="2021-05" db="EMBL/GenBank/DDBJ databases">
        <authorList>
            <person name="Pan Q."/>
            <person name="Jouanno E."/>
            <person name="Zahm M."/>
            <person name="Klopp C."/>
            <person name="Cabau C."/>
            <person name="Louis A."/>
            <person name="Berthelot C."/>
            <person name="Parey E."/>
            <person name="Roest Crollius H."/>
            <person name="Montfort J."/>
            <person name="Robinson-Rechavi M."/>
            <person name="Bouchez O."/>
            <person name="Lampietro C."/>
            <person name="Lopez Roques C."/>
            <person name="Donnadieu C."/>
            <person name="Postlethwait J."/>
            <person name="Bobe J."/>
            <person name="Dillon D."/>
            <person name="Chandos A."/>
            <person name="von Hippel F."/>
            <person name="Guiguen Y."/>
        </authorList>
    </citation>
    <scope>NUCLEOTIDE SEQUENCE</scope>
    <source>
        <strain evidence="1">YG-Jan2019</strain>
    </source>
</reference>
<evidence type="ECO:0000313" key="2">
    <source>
        <dbReference type="Proteomes" id="UP001157502"/>
    </source>
</evidence>
<name>A0ACC2HA98_DALPE</name>
<proteinExistence type="predicted"/>
<protein>
    <submittedName>
        <fullName evidence="1">Uncharacterized protein</fullName>
    </submittedName>
</protein>